<evidence type="ECO:0000256" key="1">
    <source>
        <dbReference type="SAM" id="MobiDB-lite"/>
    </source>
</evidence>
<sequence>MANSTSIPVCLARPIAAKLPSQFTTSNNPFNNSTQYQSRRQSNTDVSTSSSKSRAKSSNKNRTPPIPIKVTTQPPVIRAPAQTNTRTI</sequence>
<keyword evidence="3" id="KW-1185">Reference proteome</keyword>
<dbReference type="EMBL" id="WIGM01000470">
    <property type="protein sequence ID" value="KAF6824342.1"/>
    <property type="molecule type" value="Genomic_DNA"/>
</dbReference>
<comment type="caution">
    <text evidence="2">The sequence shown here is derived from an EMBL/GenBank/DDBJ whole genome shotgun (WGS) entry which is preliminary data.</text>
</comment>
<dbReference type="AlphaFoldDB" id="A0A8H6N8J8"/>
<accession>A0A8H6N8J8</accession>
<reference evidence="2" key="1">
    <citation type="journal article" date="2020" name="Phytopathology">
        <title>Genome Sequence Resources of Colletotrichum truncatum, C. plurivorum, C. musicola, and C. sojae: Four Species Pathogenic to Soybean (Glycine max).</title>
        <authorList>
            <person name="Rogerio F."/>
            <person name="Boufleur T.R."/>
            <person name="Ciampi-Guillardi M."/>
            <person name="Sukno S.A."/>
            <person name="Thon M.R."/>
            <person name="Massola Junior N.S."/>
            <person name="Baroncelli R."/>
        </authorList>
    </citation>
    <scope>NUCLEOTIDE SEQUENCE</scope>
    <source>
        <strain evidence="2">LFN0074</strain>
    </source>
</reference>
<organism evidence="2 3">
    <name type="scientific">Colletotrichum musicola</name>
    <dbReference type="NCBI Taxonomy" id="2175873"/>
    <lineage>
        <taxon>Eukaryota</taxon>
        <taxon>Fungi</taxon>
        <taxon>Dikarya</taxon>
        <taxon>Ascomycota</taxon>
        <taxon>Pezizomycotina</taxon>
        <taxon>Sordariomycetes</taxon>
        <taxon>Hypocreomycetidae</taxon>
        <taxon>Glomerellales</taxon>
        <taxon>Glomerellaceae</taxon>
        <taxon>Colletotrichum</taxon>
        <taxon>Colletotrichum orchidearum species complex</taxon>
    </lineage>
</organism>
<feature type="region of interest" description="Disordered" evidence="1">
    <location>
        <begin position="18"/>
        <end position="88"/>
    </location>
</feature>
<gene>
    <name evidence="2" type="ORF">CMUS01_10288</name>
</gene>
<evidence type="ECO:0000313" key="3">
    <source>
        <dbReference type="Proteomes" id="UP000639643"/>
    </source>
</evidence>
<proteinExistence type="predicted"/>
<dbReference type="Proteomes" id="UP000639643">
    <property type="component" value="Unassembled WGS sequence"/>
</dbReference>
<protein>
    <submittedName>
        <fullName evidence="2">Uncharacterized protein</fullName>
    </submittedName>
</protein>
<evidence type="ECO:0000313" key="2">
    <source>
        <dbReference type="EMBL" id="KAF6824342.1"/>
    </source>
</evidence>
<name>A0A8H6N8J8_9PEZI</name>
<feature type="compositionally biased region" description="Low complexity" evidence="1">
    <location>
        <begin position="21"/>
        <end position="52"/>
    </location>
</feature>